<evidence type="ECO:0000256" key="4">
    <source>
        <dbReference type="ARBA" id="ARBA00022723"/>
    </source>
</evidence>
<protein>
    <recommendedName>
        <fullName evidence="3">carbonic anhydrase</fullName>
        <ecNumber evidence="3">4.2.1.1</ecNumber>
    </recommendedName>
</protein>
<dbReference type="Gene3D" id="3.40.1050.10">
    <property type="entry name" value="Carbonic anhydrase"/>
    <property type="match status" value="1"/>
</dbReference>
<evidence type="ECO:0000256" key="7">
    <source>
        <dbReference type="ARBA" id="ARBA00048348"/>
    </source>
</evidence>
<evidence type="ECO:0000313" key="9">
    <source>
        <dbReference type="Proteomes" id="UP001199816"/>
    </source>
</evidence>
<dbReference type="EMBL" id="JAJNEC010000001">
    <property type="protein sequence ID" value="MCD2421302.1"/>
    <property type="molecule type" value="Genomic_DNA"/>
</dbReference>
<organism evidence="8 9">
    <name type="scientific">Niabella pedocola</name>
    <dbReference type="NCBI Taxonomy" id="1752077"/>
    <lineage>
        <taxon>Bacteria</taxon>
        <taxon>Pseudomonadati</taxon>
        <taxon>Bacteroidota</taxon>
        <taxon>Chitinophagia</taxon>
        <taxon>Chitinophagales</taxon>
        <taxon>Chitinophagaceae</taxon>
        <taxon>Niabella</taxon>
    </lineage>
</organism>
<comment type="caution">
    <text evidence="8">The sequence shown here is derived from an EMBL/GenBank/DDBJ whole genome shotgun (WGS) entry which is preliminary data.</text>
</comment>
<evidence type="ECO:0000256" key="2">
    <source>
        <dbReference type="ARBA" id="ARBA00006217"/>
    </source>
</evidence>
<dbReference type="InterPro" id="IPR001765">
    <property type="entry name" value="Carbonic_anhydrase"/>
</dbReference>
<dbReference type="Pfam" id="PF00484">
    <property type="entry name" value="Pro_CA"/>
    <property type="match status" value="1"/>
</dbReference>
<dbReference type="EC" id="4.2.1.1" evidence="3"/>
<keyword evidence="9" id="KW-1185">Reference proteome</keyword>
<keyword evidence="4" id="KW-0479">Metal-binding</keyword>
<gene>
    <name evidence="8" type="ORF">LQ567_00905</name>
</gene>
<evidence type="ECO:0000256" key="5">
    <source>
        <dbReference type="ARBA" id="ARBA00022833"/>
    </source>
</evidence>
<accession>A0ABS8PJM6</accession>
<evidence type="ECO:0000256" key="3">
    <source>
        <dbReference type="ARBA" id="ARBA00012925"/>
    </source>
</evidence>
<evidence type="ECO:0000313" key="8">
    <source>
        <dbReference type="EMBL" id="MCD2421302.1"/>
    </source>
</evidence>
<reference evidence="8 9" key="1">
    <citation type="submission" date="2021-11" db="EMBL/GenBank/DDBJ databases">
        <title>Genomic of Niabella pedocola.</title>
        <authorList>
            <person name="Wu T."/>
        </authorList>
    </citation>
    <scope>NUCLEOTIDE SEQUENCE [LARGE SCALE GENOMIC DNA]</scope>
    <source>
        <strain evidence="8 9">JCM 31011</strain>
    </source>
</reference>
<evidence type="ECO:0000256" key="1">
    <source>
        <dbReference type="ARBA" id="ARBA00001947"/>
    </source>
</evidence>
<dbReference type="SMART" id="SM00947">
    <property type="entry name" value="Pro_CA"/>
    <property type="match status" value="1"/>
</dbReference>
<dbReference type="RefSeq" id="WP_231002198.1">
    <property type="nucleotide sequence ID" value="NZ_JAJNEC010000001.1"/>
</dbReference>
<keyword evidence="5" id="KW-0862">Zinc</keyword>
<comment type="cofactor">
    <cofactor evidence="1">
        <name>Zn(2+)</name>
        <dbReference type="ChEBI" id="CHEBI:29105"/>
    </cofactor>
</comment>
<keyword evidence="6" id="KW-0456">Lyase</keyword>
<dbReference type="InterPro" id="IPR036874">
    <property type="entry name" value="Carbonic_anhydrase_sf"/>
</dbReference>
<name>A0ABS8PJM6_9BACT</name>
<comment type="similarity">
    <text evidence="2">Belongs to the beta-class carbonic anhydrase family.</text>
</comment>
<sequence>MTSPNNTSDMTPDLAFKLLQTGHERFLSGKTIQRNLLKEMQHSRQEPQPFATILGCMDSRTPAELIFDQGMGAIFNLRIAGNIVTPHILGSLEFSIEIARAKLIVVMGHSDCAAVKSACNHVTTEHFSCLLHEISVCLPQEFTEISNRTGNNEIFVNKVALLNVHRSVQQLLERSSIIRQFADSGKIKIIPAMYDVSTGAVTFHTSEQGV</sequence>
<dbReference type="PANTHER" id="PTHR11002">
    <property type="entry name" value="CARBONIC ANHYDRASE"/>
    <property type="match status" value="1"/>
</dbReference>
<proteinExistence type="inferred from homology"/>
<comment type="catalytic activity">
    <reaction evidence="7">
        <text>hydrogencarbonate + H(+) = CO2 + H2O</text>
        <dbReference type="Rhea" id="RHEA:10748"/>
        <dbReference type="ChEBI" id="CHEBI:15377"/>
        <dbReference type="ChEBI" id="CHEBI:15378"/>
        <dbReference type="ChEBI" id="CHEBI:16526"/>
        <dbReference type="ChEBI" id="CHEBI:17544"/>
        <dbReference type="EC" id="4.2.1.1"/>
    </reaction>
</comment>
<dbReference type="Proteomes" id="UP001199816">
    <property type="component" value="Unassembled WGS sequence"/>
</dbReference>
<dbReference type="SUPFAM" id="SSF53056">
    <property type="entry name" value="beta-carbonic anhydrase, cab"/>
    <property type="match status" value="1"/>
</dbReference>
<evidence type="ECO:0000256" key="6">
    <source>
        <dbReference type="ARBA" id="ARBA00023239"/>
    </source>
</evidence>
<dbReference type="PANTHER" id="PTHR11002:SF76">
    <property type="entry name" value="CARBONIC ANHYDRASE"/>
    <property type="match status" value="1"/>
</dbReference>